<organism evidence="10 11">
    <name type="scientific">Flavobacterium hungaricum</name>
    <dbReference type="NCBI Taxonomy" id="2082725"/>
    <lineage>
        <taxon>Bacteria</taxon>
        <taxon>Pseudomonadati</taxon>
        <taxon>Bacteroidota</taxon>
        <taxon>Flavobacteriia</taxon>
        <taxon>Flavobacteriales</taxon>
        <taxon>Flavobacteriaceae</taxon>
        <taxon>Flavobacterium</taxon>
    </lineage>
</organism>
<evidence type="ECO:0000256" key="5">
    <source>
        <dbReference type="ARBA" id="ARBA00022741"/>
    </source>
</evidence>
<proteinExistence type="inferred from homology"/>
<comment type="catalytic activity">
    <reaction evidence="7 8">
        <text>cytidine(34) in tRNA(Ile2) + L-lysine + ATP = lysidine(34) in tRNA(Ile2) + AMP + diphosphate + H(+)</text>
        <dbReference type="Rhea" id="RHEA:43744"/>
        <dbReference type="Rhea" id="RHEA-COMP:10625"/>
        <dbReference type="Rhea" id="RHEA-COMP:10670"/>
        <dbReference type="ChEBI" id="CHEBI:15378"/>
        <dbReference type="ChEBI" id="CHEBI:30616"/>
        <dbReference type="ChEBI" id="CHEBI:32551"/>
        <dbReference type="ChEBI" id="CHEBI:33019"/>
        <dbReference type="ChEBI" id="CHEBI:82748"/>
        <dbReference type="ChEBI" id="CHEBI:83665"/>
        <dbReference type="ChEBI" id="CHEBI:456215"/>
        <dbReference type="EC" id="6.3.4.19"/>
    </reaction>
</comment>
<evidence type="ECO:0000256" key="6">
    <source>
        <dbReference type="ARBA" id="ARBA00022840"/>
    </source>
</evidence>
<comment type="subcellular location">
    <subcellularLocation>
        <location evidence="1 8">Cytoplasm</location>
    </subcellularLocation>
</comment>
<dbReference type="PANTHER" id="PTHR43033:SF1">
    <property type="entry name" value="TRNA(ILE)-LYSIDINE SYNTHASE-RELATED"/>
    <property type="match status" value="1"/>
</dbReference>
<dbReference type="RefSeq" id="WP_193844581.1">
    <property type="nucleotide sequence ID" value="NZ_PRDM01000001.1"/>
</dbReference>
<dbReference type="SUPFAM" id="SSF52402">
    <property type="entry name" value="Adenine nucleotide alpha hydrolases-like"/>
    <property type="match status" value="1"/>
</dbReference>
<evidence type="ECO:0000256" key="2">
    <source>
        <dbReference type="ARBA" id="ARBA00022490"/>
    </source>
</evidence>
<gene>
    <name evidence="8 10" type="primary">tilS</name>
    <name evidence="10" type="ORF">C4F50_01070</name>
</gene>
<comment type="domain">
    <text evidence="8">The N-terminal region contains the highly conserved SGGXDS motif, predicted to be a P-loop motif involved in ATP binding.</text>
</comment>
<dbReference type="SUPFAM" id="SSF56037">
    <property type="entry name" value="PheT/TilS domain"/>
    <property type="match status" value="1"/>
</dbReference>
<dbReference type="Gene3D" id="3.40.50.620">
    <property type="entry name" value="HUPs"/>
    <property type="match status" value="1"/>
</dbReference>
<dbReference type="NCBIfam" id="TIGR02433">
    <property type="entry name" value="lysidine_TilS_C"/>
    <property type="match status" value="1"/>
</dbReference>
<dbReference type="CDD" id="cd01992">
    <property type="entry name" value="TilS_N"/>
    <property type="match status" value="1"/>
</dbReference>
<evidence type="ECO:0000256" key="4">
    <source>
        <dbReference type="ARBA" id="ARBA00022694"/>
    </source>
</evidence>
<comment type="similarity">
    <text evidence="8">Belongs to the tRNA(Ile)-lysidine synthase family.</text>
</comment>
<evidence type="ECO:0000259" key="9">
    <source>
        <dbReference type="SMART" id="SM00977"/>
    </source>
</evidence>
<feature type="domain" description="Lysidine-tRNA(Ile) synthetase C-terminal" evidence="9">
    <location>
        <begin position="360"/>
        <end position="433"/>
    </location>
</feature>
<dbReference type="InterPro" id="IPR011063">
    <property type="entry name" value="TilS/TtcA_N"/>
</dbReference>
<keyword evidence="3 8" id="KW-0436">Ligase</keyword>
<comment type="function">
    <text evidence="8">Ligates lysine onto the cytidine present at position 34 of the AUA codon-specific tRNA(Ile) that contains the anticodon CAU, in an ATP-dependent manner. Cytidine is converted to lysidine, thus changing the amino acid specificity of the tRNA from methionine to isoleucine.</text>
</comment>
<protein>
    <recommendedName>
        <fullName evidence="8">tRNA(Ile)-lysidine synthase</fullName>
        <ecNumber evidence="8">6.3.4.19</ecNumber>
    </recommendedName>
    <alternativeName>
        <fullName evidence="8">tRNA(Ile)-2-lysyl-cytidine synthase</fullName>
    </alternativeName>
    <alternativeName>
        <fullName evidence="8">tRNA(Ile)-lysidine synthetase</fullName>
    </alternativeName>
</protein>
<reference evidence="10 11" key="1">
    <citation type="submission" date="2018-07" db="EMBL/GenBank/DDBJ databases">
        <title>Genome assembly of strain KB82.</title>
        <authorList>
            <person name="Kukolya J."/>
            <person name="Horvath B."/>
            <person name="Nagy I."/>
            <person name="Toth A."/>
        </authorList>
    </citation>
    <scope>NUCLEOTIDE SEQUENCE [LARGE SCALE GENOMIC DNA]</scope>
    <source>
        <strain evidence="10 11">Kb82</strain>
    </source>
</reference>
<evidence type="ECO:0000256" key="1">
    <source>
        <dbReference type="ARBA" id="ARBA00004496"/>
    </source>
</evidence>
<dbReference type="HAMAP" id="MF_01161">
    <property type="entry name" value="tRNA_Ile_lys_synt"/>
    <property type="match status" value="1"/>
</dbReference>
<evidence type="ECO:0000256" key="8">
    <source>
        <dbReference type="HAMAP-Rule" id="MF_01161"/>
    </source>
</evidence>
<keyword evidence="6 8" id="KW-0067">ATP-binding</keyword>
<dbReference type="PANTHER" id="PTHR43033">
    <property type="entry name" value="TRNA(ILE)-LYSIDINE SYNTHASE-RELATED"/>
    <property type="match status" value="1"/>
</dbReference>
<dbReference type="Pfam" id="PF11734">
    <property type="entry name" value="TilS_C"/>
    <property type="match status" value="1"/>
</dbReference>
<evidence type="ECO:0000256" key="7">
    <source>
        <dbReference type="ARBA" id="ARBA00048539"/>
    </source>
</evidence>
<dbReference type="SMART" id="SM00977">
    <property type="entry name" value="TilS_C"/>
    <property type="match status" value="1"/>
</dbReference>
<keyword evidence="2 8" id="KW-0963">Cytoplasm</keyword>
<dbReference type="InterPro" id="IPR012795">
    <property type="entry name" value="tRNA_Ile_lys_synt_N"/>
</dbReference>
<dbReference type="InterPro" id="IPR012094">
    <property type="entry name" value="tRNA_Ile_lys_synt"/>
</dbReference>
<dbReference type="Proteomes" id="UP000640614">
    <property type="component" value="Unassembled WGS sequence"/>
</dbReference>
<keyword evidence="5 8" id="KW-0547">Nucleotide-binding</keyword>
<evidence type="ECO:0000313" key="10">
    <source>
        <dbReference type="EMBL" id="MBE8723520.1"/>
    </source>
</evidence>
<name>A0ABR9TE22_9FLAO</name>
<evidence type="ECO:0000313" key="11">
    <source>
        <dbReference type="Proteomes" id="UP000640614"/>
    </source>
</evidence>
<sequence>MVSKFQNHIVSRFPFLAEKKLFLAVSGGLDSMVLLHLMKQLEYEIAVLHCNFQLRGLESFGDQEFVQNYCDQNNIPVFSTHFDTKAFAEDYKLSTQVAARELRYSWFYEQLEEQNFDYILTAHHADDNLETFIINLTRGTGLEGLTGIPEQNDKVIRPLLSFSREEILNYAQENTIEWREDSSNASNKYLRNKIRHDLVPILKEINPNFLNAFKKTQSYLQESKEMVEDASIMIYQQVAKEAGEDIHFDLKQLKKLPNYKSYLYQWLNEFGFSAWNDIYDLINGQSGKQVLSEQFRLLKNRETLILSPLLEIEEREEYQINQDDQEVNFPLNLKLCNVGHISLGSNKAIFVDAEKIQFPLVLRKWNEGDVFYPFGMNGKSKKVSKLFKDEKLSLIEKEKTWLLCSDNQIVWVVGIRQDERYRIKNTTNKILKIELQ</sequence>
<dbReference type="NCBIfam" id="TIGR02432">
    <property type="entry name" value="lysidine_TilS_N"/>
    <property type="match status" value="1"/>
</dbReference>
<keyword evidence="11" id="KW-1185">Reference proteome</keyword>
<dbReference type="EMBL" id="PRDM01000001">
    <property type="protein sequence ID" value="MBE8723520.1"/>
    <property type="molecule type" value="Genomic_DNA"/>
</dbReference>
<dbReference type="EC" id="6.3.4.19" evidence="8"/>
<dbReference type="InterPro" id="IPR014729">
    <property type="entry name" value="Rossmann-like_a/b/a_fold"/>
</dbReference>
<comment type="caution">
    <text evidence="10">The sequence shown here is derived from an EMBL/GenBank/DDBJ whole genome shotgun (WGS) entry which is preliminary data.</text>
</comment>
<keyword evidence="4 8" id="KW-0819">tRNA processing</keyword>
<accession>A0ABR9TE22</accession>
<evidence type="ECO:0000256" key="3">
    <source>
        <dbReference type="ARBA" id="ARBA00022598"/>
    </source>
</evidence>
<dbReference type="InterPro" id="IPR012796">
    <property type="entry name" value="Lysidine-tRNA-synth_C"/>
</dbReference>
<dbReference type="Pfam" id="PF01171">
    <property type="entry name" value="ATP_bind_3"/>
    <property type="match status" value="1"/>
</dbReference>
<feature type="binding site" evidence="8">
    <location>
        <begin position="26"/>
        <end position="31"/>
    </location>
    <ligand>
        <name>ATP</name>
        <dbReference type="ChEBI" id="CHEBI:30616"/>
    </ligand>
</feature>